<keyword evidence="4" id="KW-1185">Reference proteome</keyword>
<dbReference type="OrthoDB" id="4337596at2"/>
<evidence type="ECO:0000256" key="1">
    <source>
        <dbReference type="SAM" id="MobiDB-lite"/>
    </source>
</evidence>
<accession>A0A5N8W491</accession>
<keyword evidence="2" id="KW-0732">Signal</keyword>
<protein>
    <submittedName>
        <fullName evidence="3">Uncharacterized protein</fullName>
    </submittedName>
</protein>
<feature type="compositionally biased region" description="Low complexity" evidence="1">
    <location>
        <begin position="98"/>
        <end position="119"/>
    </location>
</feature>
<gene>
    <name evidence="3" type="ORF">FNH04_21075</name>
</gene>
<feature type="chain" id="PRO_5025034034" evidence="2">
    <location>
        <begin position="27"/>
        <end position="130"/>
    </location>
</feature>
<reference evidence="3 4" key="1">
    <citation type="submission" date="2019-07" db="EMBL/GenBank/DDBJ databases">
        <title>New species of Amycolatopsis and Streptomyces.</title>
        <authorList>
            <person name="Duangmal K."/>
            <person name="Teo W.F.A."/>
            <person name="Lipun K."/>
        </authorList>
    </citation>
    <scope>NUCLEOTIDE SEQUENCE [LARGE SCALE GENOMIC DNA]</scope>
    <source>
        <strain evidence="3 4">TISTR 2346</strain>
    </source>
</reference>
<evidence type="ECO:0000256" key="2">
    <source>
        <dbReference type="SAM" id="SignalP"/>
    </source>
</evidence>
<dbReference type="AlphaFoldDB" id="A0A5N8W491"/>
<evidence type="ECO:0000313" key="3">
    <source>
        <dbReference type="EMBL" id="MPY42307.1"/>
    </source>
</evidence>
<evidence type="ECO:0000313" key="4">
    <source>
        <dbReference type="Proteomes" id="UP000326979"/>
    </source>
</evidence>
<dbReference type="EMBL" id="VJZE01000144">
    <property type="protein sequence ID" value="MPY42307.1"/>
    <property type="molecule type" value="Genomic_DNA"/>
</dbReference>
<organism evidence="3 4">
    <name type="scientific">Streptomyces phyllanthi</name>
    <dbReference type="NCBI Taxonomy" id="1803180"/>
    <lineage>
        <taxon>Bacteria</taxon>
        <taxon>Bacillati</taxon>
        <taxon>Actinomycetota</taxon>
        <taxon>Actinomycetes</taxon>
        <taxon>Kitasatosporales</taxon>
        <taxon>Streptomycetaceae</taxon>
        <taxon>Streptomyces</taxon>
    </lineage>
</organism>
<comment type="caution">
    <text evidence="3">The sequence shown here is derived from an EMBL/GenBank/DDBJ whole genome shotgun (WGS) entry which is preliminary data.</text>
</comment>
<sequence length="130" mass="13452">MRGTTARTCVGFLAAVLLSLPFFAPAASFASAHTLRQAEAKGEPGKGLTGEAVREEFVSHGTCDSSGSPTGPRPTRDRNRPADPVLQAPGRPPLEGDPAAAHEPVTPAAAHPHAARPQANTPAVLQVFRC</sequence>
<feature type="region of interest" description="Disordered" evidence="1">
    <location>
        <begin position="58"/>
        <end position="123"/>
    </location>
</feature>
<proteinExistence type="predicted"/>
<dbReference type="Proteomes" id="UP000326979">
    <property type="component" value="Unassembled WGS sequence"/>
</dbReference>
<feature type="signal peptide" evidence="2">
    <location>
        <begin position="1"/>
        <end position="26"/>
    </location>
</feature>
<name>A0A5N8W491_9ACTN</name>